<reference evidence="1" key="1">
    <citation type="submission" date="2013-04" db="EMBL/GenBank/DDBJ databases">
        <authorList>
            <person name="Harkins D.M."/>
            <person name="Durkin A.S."/>
            <person name="Selengut J.D."/>
            <person name="Sanka R."/>
            <person name="DePew J."/>
            <person name="Purushe J."/>
            <person name="Ahmed A."/>
            <person name="van der Linden H."/>
            <person name="Goris M.G.A."/>
            <person name="Hartskeerl R.A."/>
            <person name="Vinetz J.M."/>
            <person name="Sutton G.G."/>
            <person name="Nelson W.C."/>
            <person name="Fouts D.E."/>
        </authorList>
    </citation>
    <scope>NUCLEOTIDE SEQUENCE [LARGE SCALE GENOMIC DNA]</scope>
    <source>
        <strain evidence="1">BUT 6</strain>
    </source>
</reference>
<keyword evidence="2" id="KW-1185">Reference proteome</keyword>
<dbReference type="AlphaFoldDB" id="S3V0T5"/>
<name>S3V0T5_9LEPT</name>
<dbReference type="EMBL" id="AKWZ02000010">
    <property type="protein sequence ID" value="EPG74229.1"/>
    <property type="molecule type" value="Genomic_DNA"/>
</dbReference>
<dbReference type="STRING" id="1193011.LEP1GSC058_3794"/>
<proteinExistence type="predicted"/>
<comment type="caution">
    <text evidence="1">The sequence shown here is derived from an EMBL/GenBank/DDBJ whole genome shotgun (WGS) entry which is preliminary data.</text>
</comment>
<accession>S3V0T5</accession>
<dbReference type="Proteomes" id="UP000014540">
    <property type="component" value="Unassembled WGS sequence"/>
</dbReference>
<evidence type="ECO:0000313" key="2">
    <source>
        <dbReference type="Proteomes" id="UP000014540"/>
    </source>
</evidence>
<protein>
    <submittedName>
        <fullName evidence="1">Uncharacterized protein</fullName>
    </submittedName>
</protein>
<evidence type="ECO:0000313" key="1">
    <source>
        <dbReference type="EMBL" id="EPG74229.1"/>
    </source>
</evidence>
<organism evidence="1 2">
    <name type="scientific">Leptospira fainei serovar Hurstbridge str. BUT 6</name>
    <dbReference type="NCBI Taxonomy" id="1193011"/>
    <lineage>
        <taxon>Bacteria</taxon>
        <taxon>Pseudomonadati</taxon>
        <taxon>Spirochaetota</taxon>
        <taxon>Spirochaetia</taxon>
        <taxon>Leptospirales</taxon>
        <taxon>Leptospiraceae</taxon>
        <taxon>Leptospira</taxon>
    </lineage>
</organism>
<gene>
    <name evidence="1" type="ORF">LEP1GSC058_3794</name>
</gene>
<sequence>MLVFRLYFGSMPPLYFEDRRSSATEFRINIADMLNELYFYVR</sequence>